<name>B8JCP9_ANAD2</name>
<dbReference type="CDD" id="cd00085">
    <property type="entry name" value="HNHc"/>
    <property type="match status" value="1"/>
</dbReference>
<keyword evidence="3" id="KW-0378">Hydrolase</keyword>
<reference evidence="3" key="1">
    <citation type="submission" date="2009-01" db="EMBL/GenBank/DDBJ databases">
        <title>Complete sequence of Anaeromyxobacter dehalogenans 2CP-1.</title>
        <authorList>
            <consortium name="US DOE Joint Genome Institute"/>
            <person name="Lucas S."/>
            <person name="Copeland A."/>
            <person name="Lapidus A."/>
            <person name="Glavina del Rio T."/>
            <person name="Dalin E."/>
            <person name="Tice H."/>
            <person name="Bruce D."/>
            <person name="Goodwin L."/>
            <person name="Pitluck S."/>
            <person name="Saunders E."/>
            <person name="Brettin T."/>
            <person name="Detter J.C."/>
            <person name="Han C."/>
            <person name="Larimer F."/>
            <person name="Land M."/>
            <person name="Hauser L."/>
            <person name="Kyrpides N."/>
            <person name="Ovchinnikova G."/>
            <person name="Beliaev A.S."/>
            <person name="Richardson P."/>
        </authorList>
    </citation>
    <scope>NUCLEOTIDE SEQUENCE</scope>
    <source>
        <strain evidence="3">2CP-1</strain>
    </source>
</reference>
<dbReference type="HOGENOM" id="CLU_493190_0_0_7"/>
<dbReference type="EMBL" id="CP001359">
    <property type="protein sequence ID" value="ACL67769.1"/>
    <property type="molecule type" value="Genomic_DNA"/>
</dbReference>
<keyword evidence="4" id="KW-1185">Reference proteome</keyword>
<sequence>MDACVDAAARQPPGPPPPGLDLQALSAQAWALELPTPRERRSVLRHDAAELIDGLLVRVARGQGALDVAIGDGLAALSRGPGPLALGFSSVGDYARERLGIAPSTAQKLAGLSRGLRDRPLLREAVWRGEVSPRKAQTILKVARGADEAAWVARARTETVRALAAAARGAGAGGPEEPERLLRIDLPLTPRGRPWFDQALALAGRMLGASAPRWARVEIMCQEFLSSHPEPLGPDGRVQGADEAEEDWPGGARSEWLAAAMEALEAETARWSYLEVLDPVAAPPSPDEDGADPNVLDARLRALAGQRDRWDALLGHLGLLMMSLRLWREAGFASFSHYCAERLGMSARAVEQRAALERRLYELPALREAMAAGRISYEKARVIAAAADADTVHDWIARAGSTPCVALRREADAREDARAQMCARGDLPVRMPRRVLSLLEAVIRAARDAAGTRLDDEICLEWMALHFLQTWLDAVPPPRTRHQRVLERDGGLCTMPGCSRSAVHAHHLQLRSRGGSDDPSNLTSLCLAHHLGGVHGGFIELSGTAPQGLRVRLTS</sequence>
<accession>B8JCP9</accession>
<evidence type="ECO:0000313" key="4">
    <source>
        <dbReference type="Proteomes" id="UP000007089"/>
    </source>
</evidence>
<evidence type="ECO:0000259" key="2">
    <source>
        <dbReference type="SMART" id="SM00507"/>
    </source>
</evidence>
<gene>
    <name evidence="3" type="ordered locus">A2cp1_4452</name>
</gene>
<evidence type="ECO:0000313" key="3">
    <source>
        <dbReference type="EMBL" id="ACL67769.1"/>
    </source>
</evidence>
<keyword evidence="3" id="KW-0540">Nuclease</keyword>
<keyword evidence="3" id="KW-0255">Endonuclease</keyword>
<dbReference type="AlphaFoldDB" id="B8JCP9"/>
<organism evidence="3 4">
    <name type="scientific">Anaeromyxobacter dehalogenans (strain ATCC BAA-258 / DSM 21875 / 2CP-1)</name>
    <dbReference type="NCBI Taxonomy" id="455488"/>
    <lineage>
        <taxon>Bacteria</taxon>
        <taxon>Pseudomonadati</taxon>
        <taxon>Myxococcota</taxon>
        <taxon>Myxococcia</taxon>
        <taxon>Myxococcales</taxon>
        <taxon>Cystobacterineae</taxon>
        <taxon>Anaeromyxobacteraceae</taxon>
        <taxon>Anaeromyxobacter</taxon>
    </lineage>
</organism>
<feature type="domain" description="HNH nuclease" evidence="2">
    <location>
        <begin position="480"/>
        <end position="531"/>
    </location>
</feature>
<proteinExistence type="predicted"/>
<dbReference type="InterPro" id="IPR003615">
    <property type="entry name" value="HNH_nuc"/>
</dbReference>
<dbReference type="Gene3D" id="1.10.30.50">
    <property type="match status" value="1"/>
</dbReference>
<feature type="region of interest" description="Disordered" evidence="1">
    <location>
        <begin position="228"/>
        <end position="248"/>
    </location>
</feature>
<dbReference type="Proteomes" id="UP000007089">
    <property type="component" value="Chromosome"/>
</dbReference>
<dbReference type="SMART" id="SM00507">
    <property type="entry name" value="HNHc"/>
    <property type="match status" value="1"/>
</dbReference>
<evidence type="ECO:0000256" key="1">
    <source>
        <dbReference type="SAM" id="MobiDB-lite"/>
    </source>
</evidence>
<protein>
    <submittedName>
        <fullName evidence="3">HNH endonuclease</fullName>
    </submittedName>
</protein>
<dbReference type="GO" id="GO:0004519">
    <property type="term" value="F:endonuclease activity"/>
    <property type="evidence" value="ECO:0007669"/>
    <property type="project" value="UniProtKB-KW"/>
</dbReference>
<dbReference type="KEGG" id="acp:A2cp1_4452"/>